<dbReference type="KEGG" id="vg:22475471"/>
<dbReference type="GeneID" id="22475471"/>
<dbReference type="RefSeq" id="YP_009111204.1">
    <property type="nucleotide sequence ID" value="NC_025830.1"/>
</dbReference>
<sequence>MKVKGTQTTTQLIDVEVNNSEIKRIIDSQDKMILAEAIQQKLLNKFFKRCLPSIDGEIIVRKAAKTGNRGTLVFVHVDADWDYHNNVGVDKEIRPLTHGEIVLYENIRKLPEYIMSLDAELAN</sequence>
<dbReference type="EMBL" id="KM190144">
    <property type="protein sequence ID" value="AII27673.1"/>
    <property type="molecule type" value="Genomic_DNA"/>
</dbReference>
<evidence type="ECO:0000313" key="2">
    <source>
        <dbReference type="Proteomes" id="UP000028961"/>
    </source>
</evidence>
<dbReference type="Proteomes" id="UP000028961">
    <property type="component" value="Segment"/>
</dbReference>
<protein>
    <submittedName>
        <fullName evidence="1">Uncharacterized protein</fullName>
    </submittedName>
</protein>
<keyword evidence="2" id="KW-1185">Reference proteome</keyword>
<evidence type="ECO:0000313" key="1">
    <source>
        <dbReference type="EMBL" id="AII27673.1"/>
    </source>
</evidence>
<accession>A0A076G700</accession>
<name>A0A076G700_9CAUD</name>
<reference evidence="1 2" key="1">
    <citation type="journal article" date="2015" name="Genome Announc.">
        <title>Genomic Analysis of Broad-Host-Range Enterobacteriophage Av-05.</title>
        <authorList>
            <person name="Amarillas L."/>
            <person name="Lopez-Cuevas O."/>
            <person name="Leon-Felix J."/>
            <person name="Castro-Del Campo N."/>
            <person name="Gerba C.P."/>
            <person name="Chaidez C."/>
        </authorList>
    </citation>
    <scope>NUCLEOTIDE SEQUENCE [LARGE SCALE GENOMIC DNA]</scope>
</reference>
<gene>
    <name evidence="1" type="ORF">Av05_00130</name>
</gene>
<dbReference type="OrthoDB" id="26265at10239"/>
<proteinExistence type="predicted"/>
<organism evidence="1 2">
    <name type="scientific">Escherichia phage Av-05</name>
    <dbReference type="NCBI Taxonomy" id="1527519"/>
    <lineage>
        <taxon>Viruses</taxon>
        <taxon>Duplodnaviria</taxon>
        <taxon>Heunggongvirae</taxon>
        <taxon>Uroviricota</taxon>
        <taxon>Caudoviricetes</taxon>
        <taxon>Vequintavirinae</taxon>
        <taxon>Avunavirus</taxon>
        <taxon>Avunavirus Av05</taxon>
    </lineage>
</organism>